<evidence type="ECO:0000256" key="1">
    <source>
        <dbReference type="ARBA" id="ARBA00001946"/>
    </source>
</evidence>
<dbReference type="PANTHER" id="PTHR32308:SF10">
    <property type="entry name" value="CITRATE LYASE SUBUNIT BETA"/>
    <property type="match status" value="1"/>
</dbReference>
<dbReference type="AlphaFoldDB" id="A0A7W9UFP6"/>
<evidence type="ECO:0000313" key="4">
    <source>
        <dbReference type="EMBL" id="MBB5911433.1"/>
    </source>
</evidence>
<dbReference type="PANTHER" id="PTHR32308">
    <property type="entry name" value="LYASE BETA SUBUNIT, PUTATIVE (AFU_ORTHOLOGUE AFUA_4G13030)-RELATED"/>
    <property type="match status" value="1"/>
</dbReference>
<evidence type="ECO:0000256" key="3">
    <source>
        <dbReference type="ARBA" id="ARBA00022842"/>
    </source>
</evidence>
<dbReference type="RefSeq" id="WP_051162067.1">
    <property type="nucleotide sequence ID" value="NZ_JACHIT010000001.1"/>
</dbReference>
<name>A0A7W9UFP6_9NOCA</name>
<dbReference type="GO" id="GO:0016829">
    <property type="term" value="F:lyase activity"/>
    <property type="evidence" value="ECO:0007669"/>
    <property type="project" value="UniProtKB-KW"/>
</dbReference>
<dbReference type="SUPFAM" id="SSF51621">
    <property type="entry name" value="Phosphoenolpyruvate/pyruvate domain"/>
    <property type="match status" value="1"/>
</dbReference>
<dbReference type="InterPro" id="IPR040442">
    <property type="entry name" value="Pyrv_kinase-like_dom_sf"/>
</dbReference>
<proteinExistence type="predicted"/>
<evidence type="ECO:0000313" key="5">
    <source>
        <dbReference type="Proteomes" id="UP000540412"/>
    </source>
</evidence>
<keyword evidence="3" id="KW-0460">Magnesium</keyword>
<reference evidence="4 5" key="1">
    <citation type="submission" date="2020-08" db="EMBL/GenBank/DDBJ databases">
        <title>Sequencing the genomes of 1000 actinobacteria strains.</title>
        <authorList>
            <person name="Klenk H.-P."/>
        </authorList>
    </citation>
    <scope>NUCLEOTIDE SEQUENCE [LARGE SCALE GENOMIC DNA]</scope>
    <source>
        <strain evidence="4 5">DSM 43582</strain>
    </source>
</reference>
<organism evidence="4 5">
    <name type="scientific">Nocardia transvalensis</name>
    <dbReference type="NCBI Taxonomy" id="37333"/>
    <lineage>
        <taxon>Bacteria</taxon>
        <taxon>Bacillati</taxon>
        <taxon>Actinomycetota</taxon>
        <taxon>Actinomycetes</taxon>
        <taxon>Mycobacteriales</taxon>
        <taxon>Nocardiaceae</taxon>
        <taxon>Nocardia</taxon>
    </lineage>
</organism>
<gene>
    <name evidence="4" type="ORF">BJY24_000300</name>
</gene>
<sequence length="404" mass="43174">MSLPPDFLAGLAARLSTVDAELARHYSGDRHGQPIHTAYVSGADASKDITHEWGVAATELAERHAGLLTELAGADILERVRETLAQRPVQDLRLDFEDGYGTRGDEVEDRDALRAGQILAALPAEVRSRGIRIKGLTTAEYERAIRTLERVLEGAGGVPDGFVFTIPKIRAAEQADLAVRLCEALESAHGLPSGALRFELQIESPQAVIAADGTATVARAIQLSAGRCSGLHYGTYDYSAACGISPQFQSLEHPVADHAKAVMQAAAAQTGVWVCDGSTQVAPVGTDEEVAAAVARHFRLVTRSLERGYYQGWDMHPGHLVTRWLATFAFFRGALAAAAPRIDRYLARRGGAVVDEPATAQALATVVLRGLDCGAFEPDDVTVVAPAATVDVLTLLRERKLPTT</sequence>
<comment type="cofactor">
    <cofactor evidence="1">
        <name>Mg(2+)</name>
        <dbReference type="ChEBI" id="CHEBI:18420"/>
    </cofactor>
</comment>
<comment type="caution">
    <text evidence="4">The sequence shown here is derived from an EMBL/GenBank/DDBJ whole genome shotgun (WGS) entry which is preliminary data.</text>
</comment>
<keyword evidence="4" id="KW-0456">Lyase</keyword>
<dbReference type="Pfam" id="PF22484">
    <property type="entry name" value="DUF6986"/>
    <property type="match status" value="1"/>
</dbReference>
<dbReference type="GO" id="GO:0000287">
    <property type="term" value="F:magnesium ion binding"/>
    <property type="evidence" value="ECO:0007669"/>
    <property type="project" value="TreeGrafter"/>
</dbReference>
<dbReference type="InterPro" id="IPR054255">
    <property type="entry name" value="DUF6986"/>
</dbReference>
<dbReference type="GO" id="GO:0006107">
    <property type="term" value="P:oxaloacetate metabolic process"/>
    <property type="evidence" value="ECO:0007669"/>
    <property type="project" value="TreeGrafter"/>
</dbReference>
<keyword evidence="5" id="KW-1185">Reference proteome</keyword>
<accession>A0A7W9UFP6</accession>
<keyword evidence="2" id="KW-0479">Metal-binding</keyword>
<dbReference type="Proteomes" id="UP000540412">
    <property type="component" value="Unassembled WGS sequence"/>
</dbReference>
<dbReference type="EMBL" id="JACHIT010000001">
    <property type="protein sequence ID" value="MBB5911433.1"/>
    <property type="molecule type" value="Genomic_DNA"/>
</dbReference>
<dbReference type="InterPro" id="IPR015813">
    <property type="entry name" value="Pyrv/PenolPyrv_kinase-like_dom"/>
</dbReference>
<evidence type="ECO:0000256" key="2">
    <source>
        <dbReference type="ARBA" id="ARBA00022723"/>
    </source>
</evidence>
<dbReference type="Gene3D" id="3.20.20.60">
    <property type="entry name" value="Phosphoenolpyruvate-binding domains"/>
    <property type="match status" value="1"/>
</dbReference>
<protein>
    <submittedName>
        <fullName evidence="4">Citrate lyase beta subunit</fullName>
    </submittedName>
</protein>